<dbReference type="PROSITE" id="PS50850">
    <property type="entry name" value="MFS"/>
    <property type="match status" value="1"/>
</dbReference>
<evidence type="ECO:0000313" key="7">
    <source>
        <dbReference type="Proteomes" id="UP001595957"/>
    </source>
</evidence>
<dbReference type="InterPro" id="IPR050327">
    <property type="entry name" value="Proton-linked_MCT"/>
</dbReference>
<dbReference type="InterPro" id="IPR020846">
    <property type="entry name" value="MFS_dom"/>
</dbReference>
<feature type="transmembrane region" description="Helical" evidence="4">
    <location>
        <begin position="352"/>
        <end position="371"/>
    </location>
</feature>
<keyword evidence="3 4" id="KW-0472">Membrane</keyword>
<feature type="transmembrane region" description="Helical" evidence="4">
    <location>
        <begin position="169"/>
        <end position="189"/>
    </location>
</feature>
<evidence type="ECO:0000256" key="3">
    <source>
        <dbReference type="ARBA" id="ARBA00023136"/>
    </source>
</evidence>
<feature type="transmembrane region" description="Helical" evidence="4">
    <location>
        <begin position="12"/>
        <end position="38"/>
    </location>
</feature>
<evidence type="ECO:0000256" key="2">
    <source>
        <dbReference type="ARBA" id="ARBA00022989"/>
    </source>
</evidence>
<feature type="transmembrane region" description="Helical" evidence="4">
    <location>
        <begin position="80"/>
        <end position="99"/>
    </location>
</feature>
<proteinExistence type="predicted"/>
<evidence type="ECO:0000256" key="4">
    <source>
        <dbReference type="SAM" id="Phobius"/>
    </source>
</evidence>
<gene>
    <name evidence="6" type="ORF">ACFO3E_16190</name>
</gene>
<feature type="domain" description="Major facilitator superfamily (MFS) profile" evidence="5">
    <location>
        <begin position="14"/>
        <end position="407"/>
    </location>
</feature>
<dbReference type="EMBL" id="JBHSFZ010000058">
    <property type="protein sequence ID" value="MFC4595700.1"/>
    <property type="molecule type" value="Genomic_DNA"/>
</dbReference>
<dbReference type="InterPro" id="IPR011701">
    <property type="entry name" value="MFS"/>
</dbReference>
<keyword evidence="7" id="KW-1185">Reference proteome</keyword>
<feature type="transmembrane region" description="Helical" evidence="4">
    <location>
        <begin position="267"/>
        <end position="286"/>
    </location>
</feature>
<comment type="caution">
    <text evidence="6">The sequence shown here is derived from an EMBL/GenBank/DDBJ whole genome shotgun (WGS) entry which is preliminary data.</text>
</comment>
<dbReference type="PANTHER" id="PTHR11360:SF290">
    <property type="entry name" value="MONOCARBOXYLATE MFS PERMEASE"/>
    <property type="match status" value="1"/>
</dbReference>
<keyword evidence="2 4" id="KW-1133">Transmembrane helix</keyword>
<keyword evidence="1 4" id="KW-0812">Transmembrane</keyword>
<evidence type="ECO:0000259" key="5">
    <source>
        <dbReference type="PROSITE" id="PS50850"/>
    </source>
</evidence>
<sequence>MTGRLALYFGWRIVSIAVLVYMLVLGTTTTAFGLFVVPVSTDLGLSRADMNSALILVSAGNAALSPLIGRMLDRFPARRIMMSCAILFGVSLVTLGLSHSLWLNIAVLSLMLPGATQGVSIITLSVLLARWFTVKRGRAMMLAAMGMSLASIIVTPIVGWILTEHGWRSTLTSVGVAAGVLLFLLANLVRERPGANDREVPFMPVAATPVSALPNQPAPIIALLRQRQFWVIGVSSSIATGIIQAIAITIVPLGLEHGAGMMQATSLVSMSGIAALSGKFILSFLADRIERTLLLCGFYMMGAGLSLSLYCANGISMLMGCAVLLGFSAGAIAPLLYALLADRFGAASFGTVRGLVSPLLAVSGAIAMRMAGEVYDRTGSYSTLFLLFVAAQIVAACLMYAARPDRRQPRHHKPGRASPSRLT</sequence>
<evidence type="ECO:0000256" key="1">
    <source>
        <dbReference type="ARBA" id="ARBA00022692"/>
    </source>
</evidence>
<reference evidence="7" key="1">
    <citation type="journal article" date="2019" name="Int. J. Syst. Evol. Microbiol.">
        <title>The Global Catalogue of Microorganisms (GCM) 10K type strain sequencing project: providing services to taxonomists for standard genome sequencing and annotation.</title>
        <authorList>
            <consortium name="The Broad Institute Genomics Platform"/>
            <consortium name="The Broad Institute Genome Sequencing Center for Infectious Disease"/>
            <person name="Wu L."/>
            <person name="Ma J."/>
        </authorList>
    </citation>
    <scope>NUCLEOTIDE SEQUENCE [LARGE SCALE GENOMIC DNA]</scope>
    <source>
        <strain evidence="7">NBRC 103632</strain>
    </source>
</reference>
<feature type="transmembrane region" description="Helical" evidence="4">
    <location>
        <begin position="316"/>
        <end position="340"/>
    </location>
</feature>
<feature type="transmembrane region" description="Helical" evidence="4">
    <location>
        <begin position="141"/>
        <end position="163"/>
    </location>
</feature>
<dbReference type="SUPFAM" id="SSF103473">
    <property type="entry name" value="MFS general substrate transporter"/>
    <property type="match status" value="1"/>
</dbReference>
<dbReference type="Pfam" id="PF07690">
    <property type="entry name" value="MFS_1"/>
    <property type="match status" value="1"/>
</dbReference>
<dbReference type="RefSeq" id="WP_380806204.1">
    <property type="nucleotide sequence ID" value="NZ_JBHSFZ010000058.1"/>
</dbReference>
<dbReference type="PANTHER" id="PTHR11360">
    <property type="entry name" value="MONOCARBOXYLATE TRANSPORTER"/>
    <property type="match status" value="1"/>
</dbReference>
<feature type="transmembrane region" description="Helical" evidence="4">
    <location>
        <begin position="383"/>
        <end position="402"/>
    </location>
</feature>
<dbReference type="Gene3D" id="1.20.1250.20">
    <property type="entry name" value="MFS general substrate transporter like domains"/>
    <property type="match status" value="2"/>
</dbReference>
<accession>A0ABV9F4H5</accession>
<dbReference type="Proteomes" id="UP001595957">
    <property type="component" value="Unassembled WGS sequence"/>
</dbReference>
<protein>
    <submittedName>
        <fullName evidence="6">MFS transporter</fullName>
    </submittedName>
</protein>
<dbReference type="InterPro" id="IPR036259">
    <property type="entry name" value="MFS_trans_sf"/>
</dbReference>
<feature type="transmembrane region" description="Helical" evidence="4">
    <location>
        <begin position="293"/>
        <end position="310"/>
    </location>
</feature>
<evidence type="ECO:0000313" key="6">
    <source>
        <dbReference type="EMBL" id="MFC4595700.1"/>
    </source>
</evidence>
<organism evidence="6 7">
    <name type="scientific">Sphingobium tyrosinilyticum</name>
    <dbReference type="NCBI Taxonomy" id="2715436"/>
    <lineage>
        <taxon>Bacteria</taxon>
        <taxon>Pseudomonadati</taxon>
        <taxon>Pseudomonadota</taxon>
        <taxon>Alphaproteobacteria</taxon>
        <taxon>Sphingomonadales</taxon>
        <taxon>Sphingomonadaceae</taxon>
        <taxon>Sphingobium</taxon>
    </lineage>
</organism>
<feature type="transmembrane region" description="Helical" evidence="4">
    <location>
        <begin position="50"/>
        <end position="68"/>
    </location>
</feature>
<feature type="transmembrane region" description="Helical" evidence="4">
    <location>
        <begin position="229"/>
        <end position="255"/>
    </location>
</feature>
<feature type="transmembrane region" description="Helical" evidence="4">
    <location>
        <begin position="105"/>
        <end position="129"/>
    </location>
</feature>
<name>A0ABV9F4H5_9SPHN</name>